<evidence type="ECO:0000313" key="2">
    <source>
        <dbReference type="EMBL" id="KAK3205636.1"/>
    </source>
</evidence>
<dbReference type="InterPro" id="IPR002156">
    <property type="entry name" value="RNaseH_domain"/>
</dbReference>
<gene>
    <name evidence="2" type="ORF">Dsin_019682</name>
</gene>
<reference evidence="2" key="1">
    <citation type="journal article" date="2023" name="Plant J.">
        <title>Genome sequences and population genomics provide insights into the demographic history, inbreeding, and mutation load of two 'living fossil' tree species of Dipteronia.</title>
        <authorList>
            <person name="Feng Y."/>
            <person name="Comes H.P."/>
            <person name="Chen J."/>
            <person name="Zhu S."/>
            <person name="Lu R."/>
            <person name="Zhang X."/>
            <person name="Li P."/>
            <person name="Qiu J."/>
            <person name="Olsen K.M."/>
            <person name="Qiu Y."/>
        </authorList>
    </citation>
    <scope>NUCLEOTIDE SEQUENCE</scope>
    <source>
        <strain evidence="2">NBL</strain>
    </source>
</reference>
<evidence type="ECO:0000259" key="1">
    <source>
        <dbReference type="Pfam" id="PF13456"/>
    </source>
</evidence>
<dbReference type="Gene3D" id="3.30.420.10">
    <property type="entry name" value="Ribonuclease H-like superfamily/Ribonuclease H"/>
    <property type="match status" value="1"/>
</dbReference>
<dbReference type="EMBL" id="JANJYJ010000006">
    <property type="protein sequence ID" value="KAK3205636.1"/>
    <property type="molecule type" value="Genomic_DNA"/>
</dbReference>
<feature type="domain" description="RNase H type-1" evidence="1">
    <location>
        <begin position="3"/>
        <end position="86"/>
    </location>
</feature>
<dbReference type="GO" id="GO:0004523">
    <property type="term" value="F:RNA-DNA hybrid ribonuclease activity"/>
    <property type="evidence" value="ECO:0007669"/>
    <property type="project" value="InterPro"/>
</dbReference>
<protein>
    <recommendedName>
        <fullName evidence="1">RNase H type-1 domain-containing protein</fullName>
    </recommendedName>
</protein>
<name>A0AAE0A961_9ROSI</name>
<dbReference type="AlphaFoldDB" id="A0AAE0A961"/>
<dbReference type="CDD" id="cd06222">
    <property type="entry name" value="RNase_H_like"/>
    <property type="match status" value="1"/>
</dbReference>
<dbReference type="InterPro" id="IPR044730">
    <property type="entry name" value="RNase_H-like_dom_plant"/>
</dbReference>
<dbReference type="SUPFAM" id="SSF53098">
    <property type="entry name" value="Ribonuclease H-like"/>
    <property type="match status" value="1"/>
</dbReference>
<keyword evidence="3" id="KW-1185">Reference proteome</keyword>
<dbReference type="InterPro" id="IPR036397">
    <property type="entry name" value="RNaseH_sf"/>
</dbReference>
<dbReference type="PANTHER" id="PTHR47723:SF23">
    <property type="entry name" value="REVERSE TRANSCRIPTASE-LIKE PROTEIN"/>
    <property type="match status" value="1"/>
</dbReference>
<dbReference type="GO" id="GO:0003676">
    <property type="term" value="F:nucleic acid binding"/>
    <property type="evidence" value="ECO:0007669"/>
    <property type="project" value="InterPro"/>
</dbReference>
<dbReference type="InterPro" id="IPR012337">
    <property type="entry name" value="RNaseH-like_sf"/>
</dbReference>
<dbReference type="Pfam" id="PF13456">
    <property type="entry name" value="RVT_3"/>
    <property type="match status" value="1"/>
</dbReference>
<evidence type="ECO:0000313" key="3">
    <source>
        <dbReference type="Proteomes" id="UP001281410"/>
    </source>
</evidence>
<proteinExistence type="predicted"/>
<sequence>MFAFEAELLVVLIAINYEWKYEWCQIWLESDLSYVVQLPSSRSEQVLWRVRQAWQQCIYHISQMEFQVSHICREGNQVMEDLSKHALWLEINARWFSTLFFCSMLVGNDYMGHESFRFS</sequence>
<accession>A0AAE0A961</accession>
<dbReference type="PANTHER" id="PTHR47723">
    <property type="entry name" value="OS05G0353850 PROTEIN"/>
    <property type="match status" value="1"/>
</dbReference>
<organism evidence="2 3">
    <name type="scientific">Dipteronia sinensis</name>
    <dbReference type="NCBI Taxonomy" id="43782"/>
    <lineage>
        <taxon>Eukaryota</taxon>
        <taxon>Viridiplantae</taxon>
        <taxon>Streptophyta</taxon>
        <taxon>Embryophyta</taxon>
        <taxon>Tracheophyta</taxon>
        <taxon>Spermatophyta</taxon>
        <taxon>Magnoliopsida</taxon>
        <taxon>eudicotyledons</taxon>
        <taxon>Gunneridae</taxon>
        <taxon>Pentapetalae</taxon>
        <taxon>rosids</taxon>
        <taxon>malvids</taxon>
        <taxon>Sapindales</taxon>
        <taxon>Sapindaceae</taxon>
        <taxon>Hippocastanoideae</taxon>
        <taxon>Acereae</taxon>
        <taxon>Dipteronia</taxon>
    </lineage>
</organism>
<dbReference type="Proteomes" id="UP001281410">
    <property type="component" value="Unassembled WGS sequence"/>
</dbReference>
<dbReference type="InterPro" id="IPR053151">
    <property type="entry name" value="RNase_H-like"/>
</dbReference>
<comment type="caution">
    <text evidence="2">The sequence shown here is derived from an EMBL/GenBank/DDBJ whole genome shotgun (WGS) entry which is preliminary data.</text>
</comment>